<reference evidence="2 3" key="1">
    <citation type="submission" date="2010-08" db="EMBL/GenBank/DDBJ databases">
        <title>The draft genome of Desulfovibrio fructosovorans JJ.</title>
        <authorList>
            <consortium name="US DOE Joint Genome Institute (JGI-PGF)"/>
            <person name="Lucas S."/>
            <person name="Copeland A."/>
            <person name="Lapidus A."/>
            <person name="Cheng J.-F."/>
            <person name="Bruce D."/>
            <person name="Goodwin L."/>
            <person name="Pitluck S."/>
            <person name="Land M.L."/>
            <person name="Hauser L."/>
            <person name="Chang Y.-J."/>
            <person name="Jeffries C."/>
            <person name="Wall J.D."/>
            <person name="Stahl D.A."/>
            <person name="Arkin A.P."/>
            <person name="Dehal P."/>
            <person name="Stolyar S.M."/>
            <person name="Hazen T.C."/>
            <person name="Woyke T.J."/>
        </authorList>
    </citation>
    <scope>NUCLEOTIDE SEQUENCE [LARGE SCALE GENOMIC DNA]</scope>
    <source>
        <strain evidence="2 3">JJ</strain>
    </source>
</reference>
<protein>
    <recommendedName>
        <fullName evidence="4">DUF485 domain-containing protein</fullName>
    </recommendedName>
</protein>
<accession>E1JUV4</accession>
<evidence type="ECO:0000313" key="3">
    <source>
        <dbReference type="Proteomes" id="UP000006250"/>
    </source>
</evidence>
<dbReference type="OrthoDB" id="9799991at2"/>
<dbReference type="STRING" id="596151.DesfrDRAFT_1403"/>
<keyword evidence="1" id="KW-0472">Membrane</keyword>
<evidence type="ECO:0008006" key="4">
    <source>
        <dbReference type="Google" id="ProtNLM"/>
    </source>
</evidence>
<evidence type="ECO:0000256" key="1">
    <source>
        <dbReference type="SAM" id="Phobius"/>
    </source>
</evidence>
<evidence type="ECO:0000313" key="2">
    <source>
        <dbReference type="EMBL" id="EFL51868.1"/>
    </source>
</evidence>
<dbReference type="EMBL" id="AECZ01000007">
    <property type="protein sequence ID" value="EFL51868.1"/>
    <property type="molecule type" value="Genomic_DNA"/>
</dbReference>
<dbReference type="Pfam" id="PF04341">
    <property type="entry name" value="DUF485"/>
    <property type="match status" value="1"/>
</dbReference>
<dbReference type="eggNOG" id="COG3162">
    <property type="taxonomic scope" value="Bacteria"/>
</dbReference>
<dbReference type="RefSeq" id="WP_005992426.1">
    <property type="nucleotide sequence ID" value="NZ_AECZ01000007.1"/>
</dbReference>
<keyword evidence="3" id="KW-1185">Reference proteome</keyword>
<comment type="caution">
    <text evidence="2">The sequence shown here is derived from an EMBL/GenBank/DDBJ whole genome shotgun (WGS) entry which is preliminary data.</text>
</comment>
<name>E1JUV4_SOLFR</name>
<keyword evidence="1" id="KW-1133">Transmembrane helix</keyword>
<keyword evidence="1" id="KW-0812">Transmembrane</keyword>
<gene>
    <name evidence="2" type="ORF">DesfrDRAFT_1403</name>
</gene>
<dbReference type="PANTHER" id="PTHR38598:SF1">
    <property type="entry name" value="INNER MEMBRANE PROTEIN YJCH"/>
    <property type="match status" value="1"/>
</dbReference>
<dbReference type="InterPro" id="IPR007436">
    <property type="entry name" value="DUF485"/>
</dbReference>
<feature type="transmembrane region" description="Helical" evidence="1">
    <location>
        <begin position="57"/>
        <end position="80"/>
    </location>
</feature>
<dbReference type="PANTHER" id="PTHR38598">
    <property type="entry name" value="INNER MEMBRANE PROTEIN YJCH"/>
    <property type="match status" value="1"/>
</dbReference>
<proteinExistence type="predicted"/>
<dbReference type="InterPro" id="IPR052959">
    <property type="entry name" value="Inner_membrane_assoc"/>
</dbReference>
<sequence>MHTPTADPTRDNRFSALVRKRWSVSLTLTALMLAIYYGFIAILAFRPDLFAARVGAHMTVGIPVGLGVIVVSWLLTGIYVRWANDDYDTAVENFKHAMREDRG</sequence>
<dbReference type="GO" id="GO:0005886">
    <property type="term" value="C:plasma membrane"/>
    <property type="evidence" value="ECO:0007669"/>
    <property type="project" value="TreeGrafter"/>
</dbReference>
<organism evidence="2 3">
    <name type="scientific">Solidesulfovibrio fructosivorans JJ]</name>
    <dbReference type="NCBI Taxonomy" id="596151"/>
    <lineage>
        <taxon>Bacteria</taxon>
        <taxon>Pseudomonadati</taxon>
        <taxon>Thermodesulfobacteriota</taxon>
        <taxon>Desulfovibrionia</taxon>
        <taxon>Desulfovibrionales</taxon>
        <taxon>Desulfovibrionaceae</taxon>
        <taxon>Solidesulfovibrio</taxon>
    </lineage>
</organism>
<dbReference type="Proteomes" id="UP000006250">
    <property type="component" value="Unassembled WGS sequence"/>
</dbReference>
<dbReference type="AlphaFoldDB" id="E1JUV4"/>
<feature type="transmembrane region" description="Helical" evidence="1">
    <location>
        <begin position="22"/>
        <end position="45"/>
    </location>
</feature>